<dbReference type="SMART" id="SM00028">
    <property type="entry name" value="TPR"/>
    <property type="match status" value="2"/>
</dbReference>
<keyword evidence="2" id="KW-1133">Transmembrane helix</keyword>
<evidence type="ECO:0000256" key="2">
    <source>
        <dbReference type="SAM" id="Phobius"/>
    </source>
</evidence>
<dbReference type="Gene3D" id="1.25.40.10">
    <property type="entry name" value="Tetratricopeptide repeat domain"/>
    <property type="match status" value="2"/>
</dbReference>
<comment type="caution">
    <text evidence="4">The sequence shown here is derived from an EMBL/GenBank/DDBJ whole genome shotgun (WGS) entry which is preliminary data.</text>
</comment>
<evidence type="ECO:0000256" key="1">
    <source>
        <dbReference type="PROSITE-ProRule" id="PRU00339"/>
    </source>
</evidence>
<evidence type="ECO:0000313" key="3">
    <source>
        <dbReference type="EMBL" id="OOO62392.1"/>
    </source>
</evidence>
<dbReference type="Proteomes" id="UP000190256">
    <property type="component" value="Unassembled WGS sequence"/>
</dbReference>
<dbReference type="Proteomes" id="UP000190206">
    <property type="component" value="Unassembled WGS sequence"/>
</dbReference>
<evidence type="ECO:0000313" key="4">
    <source>
        <dbReference type="EMBL" id="OOO69314.1"/>
    </source>
</evidence>
<dbReference type="RefSeq" id="WP_078024210.1">
    <property type="nucleotide sequence ID" value="NZ_JADPGM010000008.1"/>
</dbReference>
<dbReference type="EMBL" id="MRAE01000005">
    <property type="protein sequence ID" value="OOO69314.1"/>
    <property type="molecule type" value="Genomic_DNA"/>
</dbReference>
<reference evidence="4 6" key="1">
    <citation type="submission" date="2016-12" db="EMBL/GenBank/DDBJ databases">
        <title>Clostridium tepidum sp. nov., a close relative of Clostridium sporogenes and Clostridium botulinum Group I.</title>
        <authorList>
            <person name="Dobritsa A.P."/>
            <person name="Kutumbaka K.K."/>
            <person name="Werner K."/>
            <person name="Wiedmann M."/>
            <person name="Asmus A."/>
            <person name="Samadpour M."/>
        </authorList>
    </citation>
    <scope>NUCLEOTIDE SEQUENCE [LARGE SCALE GENOMIC DNA]</scope>
    <source>
        <strain evidence="4 6">IEH 97212</strain>
    </source>
</reference>
<accession>A0A1S9IG73</accession>
<proteinExistence type="predicted"/>
<gene>
    <name evidence="3" type="ORF">BS637_07975</name>
    <name evidence="4" type="ORF">BS638_03335</name>
</gene>
<name>A0A1S9IG73_9CLOT</name>
<reference evidence="3 5" key="2">
    <citation type="submission" date="2016-12" db="EMBL/GenBank/DDBJ databases">
        <title>Clostridium tepidum sp. nov., a close relative of Clostridium sporogenes and Clostridium botulinum Group I.</title>
        <authorList>
            <person name="Dobritsa A.P."/>
            <person name="Kutumbaka K."/>
            <person name="Werner K."/>
            <person name="Samadpour M."/>
        </authorList>
    </citation>
    <scope>NUCLEOTIDE SEQUENCE [LARGE SCALE GENOMIC DNA]</scope>
    <source>
        <strain evidence="3 5">PE</strain>
    </source>
</reference>
<dbReference type="Pfam" id="PF00515">
    <property type="entry name" value="TPR_1"/>
    <property type="match status" value="1"/>
</dbReference>
<dbReference type="InterPro" id="IPR019734">
    <property type="entry name" value="TPR_rpt"/>
</dbReference>
<dbReference type="PROSITE" id="PS50293">
    <property type="entry name" value="TPR_REGION"/>
    <property type="match status" value="1"/>
</dbReference>
<sequence length="418" mass="49218">MNNEVKSRKIYAKALDNFNSGNIDKALDLCERSISLDLKNNSAINLKGLLYYLKGDLISCKNLWKMNHHTNKDMVSYKYLQDIKSDEQFLKKYANAIVLIKNNDIEDAIDLLKQCEKTDFNRINVCNNLAMCYIKLGKYNNALEYYKKAISIDKNDPLSMEVKKELSKKKLIKRNNSKKIVILILIISILFTSIIYLFNKFNIINKFKNNIEIKKEKTISKENKNNQNISRKKEVKKINKQEIKKEESIDIQSLNNFIYKKDYIQLYNIYSNYKNKILDINSKSALIKAERLLKEEGIEYFYNTAMENTNNKKYDESNDFLLKAYSFGNVNYLYEHIIYLLATNYESLNNISESIKYYEIYANRFIKSNYGDLALYKLAILNEKIDDVKSKKYAEKLSQVYPDSMYNNSNIKKIINNN</sequence>
<organism evidence="4 6">
    <name type="scientific">Clostridium tepidum</name>
    <dbReference type="NCBI Taxonomy" id="1962263"/>
    <lineage>
        <taxon>Bacteria</taxon>
        <taxon>Bacillati</taxon>
        <taxon>Bacillota</taxon>
        <taxon>Clostridia</taxon>
        <taxon>Eubacteriales</taxon>
        <taxon>Clostridiaceae</taxon>
        <taxon>Clostridium</taxon>
    </lineage>
</organism>
<dbReference type="OrthoDB" id="1938848at2"/>
<dbReference type="PROSITE" id="PS50005">
    <property type="entry name" value="TPR"/>
    <property type="match status" value="1"/>
</dbReference>
<keyword evidence="5" id="KW-1185">Reference proteome</keyword>
<dbReference type="Pfam" id="PF13174">
    <property type="entry name" value="TPR_6"/>
    <property type="match status" value="1"/>
</dbReference>
<dbReference type="SUPFAM" id="SSF48452">
    <property type="entry name" value="TPR-like"/>
    <property type="match status" value="1"/>
</dbReference>
<feature type="repeat" description="TPR" evidence="1">
    <location>
        <begin position="123"/>
        <end position="156"/>
    </location>
</feature>
<dbReference type="EMBL" id="MRAD01000006">
    <property type="protein sequence ID" value="OOO62392.1"/>
    <property type="molecule type" value="Genomic_DNA"/>
</dbReference>
<keyword evidence="2" id="KW-0812">Transmembrane</keyword>
<dbReference type="STRING" id="1962263.BS637_07975"/>
<feature type="transmembrane region" description="Helical" evidence="2">
    <location>
        <begin position="180"/>
        <end position="198"/>
    </location>
</feature>
<evidence type="ECO:0000313" key="6">
    <source>
        <dbReference type="Proteomes" id="UP000190256"/>
    </source>
</evidence>
<protein>
    <submittedName>
        <fullName evidence="4">Uncharacterized protein</fullName>
    </submittedName>
</protein>
<dbReference type="AlphaFoldDB" id="A0A1S9IG73"/>
<keyword evidence="1" id="KW-0802">TPR repeat</keyword>
<dbReference type="InterPro" id="IPR011990">
    <property type="entry name" value="TPR-like_helical_dom_sf"/>
</dbReference>
<evidence type="ECO:0000313" key="5">
    <source>
        <dbReference type="Proteomes" id="UP000190206"/>
    </source>
</evidence>
<keyword evidence="2" id="KW-0472">Membrane</keyword>